<keyword evidence="3" id="KW-1185">Reference proteome</keyword>
<evidence type="ECO:0008006" key="4">
    <source>
        <dbReference type="Google" id="ProtNLM"/>
    </source>
</evidence>
<sequence length="761" mass="80812">MSPFLPLRPDQDLVPQLLAASRAGRSLTCAGADVNAADLRSACLAGEGLDPYGLRLDRARIVGPLDLRACEVAVPLAFTSCDFTEPIDVRGAHLHDLSITADPTLRPYVLPGMLATGCRIDRDLDVSGMVITGELAARPGGSTRASVWLIEAELGGSIVARGTHVLPSTGFAINADRVRVDGAILLPDGFRATGEVRFGAARVNGSLDLIGAQLTSGDGRALNLASASIGGSVFVLDSAKTKEPSRIRGRIDMNHTAIGGTFFMRNAQLTAPPSGVGAHPYNIATPMSRPLLFASQLSVRGAMRIEGDTVVRGGLLLTGARLEGGLRVEGSVWNPGDIAVDLAQAGIGGIEAADVSIEGTVKLDNAQVDGPVRFDGASFTTPRQRRCISAVGIRIQGDLRLAGVNAVGGGLNFRGASVGGVVDAADAYISNPGDKTLSLHMAEVSGNVRICGKFRSIGLVVLNRAVVGGRLRADGAVLEWRPAGLEPPGEPNPRGVALEALAADVRSGLLLGWTIKAGGIDLTDATTTALADRPESDWPVTSYLGGFRYDRFAPVDWESGRAVWDADERIAWLARMRPFDPRAWQHLATVLRTAGDRDGADAVEIAALRQARAGRPRRARAIDRLQDTTVRYGFRPQRAIYLLILLIAAVTLSLYLPAVRDQLRATDDNAVVFSPDGARPLPGEAPRPGTCGDGKVRCLSPLFYAIDTVVPLIDLHQRSTWYPVGEGHGPWLEWWLNLCTILGWVTSTVFAFSFTRLGSRT</sequence>
<keyword evidence="1" id="KW-0472">Membrane</keyword>
<protein>
    <recommendedName>
        <fullName evidence="4">Membrane-associated oxidoreductase</fullName>
    </recommendedName>
</protein>
<dbReference type="EMBL" id="JAHKKG010000010">
    <property type="protein sequence ID" value="MBU2667798.1"/>
    <property type="molecule type" value="Genomic_DNA"/>
</dbReference>
<evidence type="ECO:0000313" key="3">
    <source>
        <dbReference type="Proteomes" id="UP001519654"/>
    </source>
</evidence>
<accession>A0ABS5YWI2</accession>
<organism evidence="2 3">
    <name type="scientific">Paractinoplanes bogorensis</name>
    <dbReference type="NCBI Taxonomy" id="1610840"/>
    <lineage>
        <taxon>Bacteria</taxon>
        <taxon>Bacillati</taxon>
        <taxon>Actinomycetota</taxon>
        <taxon>Actinomycetes</taxon>
        <taxon>Micromonosporales</taxon>
        <taxon>Micromonosporaceae</taxon>
        <taxon>Paractinoplanes</taxon>
    </lineage>
</organism>
<evidence type="ECO:0000313" key="2">
    <source>
        <dbReference type="EMBL" id="MBU2667798.1"/>
    </source>
</evidence>
<gene>
    <name evidence="2" type="ORF">KOI35_30235</name>
</gene>
<name>A0ABS5YWI2_9ACTN</name>
<evidence type="ECO:0000256" key="1">
    <source>
        <dbReference type="SAM" id="Phobius"/>
    </source>
</evidence>
<reference evidence="2 3" key="1">
    <citation type="submission" date="2021-06" db="EMBL/GenBank/DDBJ databases">
        <title>Actinoplanes lichenicola sp. nov., and Actinoplanes ovalisporus sp. nov., isolated from lichen in Thailand.</title>
        <authorList>
            <person name="Saeng-In P."/>
            <person name="Kanchanasin P."/>
            <person name="Yuki M."/>
            <person name="Kudo T."/>
            <person name="Ohkuma M."/>
            <person name="Phongsopitanun W."/>
            <person name="Tanasupawat S."/>
        </authorList>
    </citation>
    <scope>NUCLEOTIDE SEQUENCE [LARGE SCALE GENOMIC DNA]</scope>
    <source>
        <strain evidence="2 3">NBRC 110975</strain>
    </source>
</reference>
<keyword evidence="1" id="KW-0812">Transmembrane</keyword>
<dbReference type="RefSeq" id="WP_215792069.1">
    <property type="nucleotide sequence ID" value="NZ_JAHKKG010000010.1"/>
</dbReference>
<dbReference type="Proteomes" id="UP001519654">
    <property type="component" value="Unassembled WGS sequence"/>
</dbReference>
<feature type="transmembrane region" description="Helical" evidence="1">
    <location>
        <begin position="639"/>
        <end position="658"/>
    </location>
</feature>
<proteinExistence type="predicted"/>
<keyword evidence="1" id="KW-1133">Transmembrane helix</keyword>
<comment type="caution">
    <text evidence="2">The sequence shown here is derived from an EMBL/GenBank/DDBJ whole genome shotgun (WGS) entry which is preliminary data.</text>
</comment>